<dbReference type="AlphaFoldDB" id="A0A5A7T023"/>
<evidence type="ECO:0000313" key="2">
    <source>
        <dbReference type="EMBL" id="TYK19732.1"/>
    </source>
</evidence>
<comment type="caution">
    <text evidence="1">The sequence shown here is derived from an EMBL/GenBank/DDBJ whole genome shotgun (WGS) entry which is preliminary data.</text>
</comment>
<sequence>MSLMTSSTMWMNTYHMKAEQATTNDNDEQHTQIFIMSSFSSGFNEMDAMFLEFVEELDNPTEGSSSVSDNSGREYIEDVKGNLQDVIRIGTTSVTTTSVVHSRSNHGRTRLLDRSSLTIIVAGRSHFYNDSTSLLSKEESWPIMWSYSDKHTFKTGRSCHRQWRMHIIKCWNSSPSLP</sequence>
<accession>A0A5A7T023</accession>
<protein>
    <submittedName>
        <fullName evidence="1">NBS-LRR type resistance protein</fullName>
    </submittedName>
</protein>
<dbReference type="Proteomes" id="UP000321947">
    <property type="component" value="Unassembled WGS sequence"/>
</dbReference>
<name>A0A5A7T023_CUCMM</name>
<reference evidence="3 4" key="1">
    <citation type="submission" date="2019-08" db="EMBL/GenBank/DDBJ databases">
        <title>Draft genome sequences of two oriental melons (Cucumis melo L. var makuwa).</title>
        <authorList>
            <person name="Kwon S.-Y."/>
        </authorList>
    </citation>
    <scope>NUCLEOTIDE SEQUENCE [LARGE SCALE GENOMIC DNA]</scope>
    <source>
        <strain evidence="4">cv. Chang Bougi</strain>
        <strain evidence="3">cv. SW 3</strain>
        <tissue evidence="1">Leaf</tissue>
    </source>
</reference>
<dbReference type="EMBL" id="SSTE01019715">
    <property type="protein sequence ID" value="KAA0036188.1"/>
    <property type="molecule type" value="Genomic_DNA"/>
</dbReference>
<gene>
    <name evidence="2" type="ORF">E5676_scaffold214G00390</name>
    <name evidence="1" type="ORF">E6C27_scaffold69G00580</name>
</gene>
<organism evidence="1 3">
    <name type="scientific">Cucumis melo var. makuwa</name>
    <name type="common">Oriental melon</name>
    <dbReference type="NCBI Taxonomy" id="1194695"/>
    <lineage>
        <taxon>Eukaryota</taxon>
        <taxon>Viridiplantae</taxon>
        <taxon>Streptophyta</taxon>
        <taxon>Embryophyta</taxon>
        <taxon>Tracheophyta</taxon>
        <taxon>Spermatophyta</taxon>
        <taxon>Magnoliopsida</taxon>
        <taxon>eudicotyledons</taxon>
        <taxon>Gunneridae</taxon>
        <taxon>Pentapetalae</taxon>
        <taxon>rosids</taxon>
        <taxon>fabids</taxon>
        <taxon>Cucurbitales</taxon>
        <taxon>Cucurbitaceae</taxon>
        <taxon>Benincaseae</taxon>
        <taxon>Cucumis</taxon>
    </lineage>
</organism>
<evidence type="ECO:0000313" key="1">
    <source>
        <dbReference type="EMBL" id="KAA0036188.1"/>
    </source>
</evidence>
<evidence type="ECO:0000313" key="3">
    <source>
        <dbReference type="Proteomes" id="UP000321393"/>
    </source>
</evidence>
<proteinExistence type="predicted"/>
<dbReference type="Proteomes" id="UP000321393">
    <property type="component" value="Unassembled WGS sequence"/>
</dbReference>
<dbReference type="EMBL" id="SSTD01006800">
    <property type="protein sequence ID" value="TYK19732.1"/>
    <property type="molecule type" value="Genomic_DNA"/>
</dbReference>
<evidence type="ECO:0000313" key="4">
    <source>
        <dbReference type="Proteomes" id="UP000321947"/>
    </source>
</evidence>